<feature type="signal peptide" evidence="1">
    <location>
        <begin position="1"/>
        <end position="27"/>
    </location>
</feature>
<reference evidence="2 3" key="1">
    <citation type="journal article" date="2016" name="Nat. Commun.">
        <title>Thousands of microbial genomes shed light on interconnected biogeochemical processes in an aquifer system.</title>
        <authorList>
            <person name="Anantharaman K."/>
            <person name="Brown C.T."/>
            <person name="Hug L.A."/>
            <person name="Sharon I."/>
            <person name="Castelle C.J."/>
            <person name="Probst A.J."/>
            <person name="Thomas B.C."/>
            <person name="Singh A."/>
            <person name="Wilkins M.J."/>
            <person name="Karaoz U."/>
            <person name="Brodie E.L."/>
            <person name="Williams K.H."/>
            <person name="Hubbard S.S."/>
            <person name="Banfield J.F."/>
        </authorList>
    </citation>
    <scope>NUCLEOTIDE SEQUENCE [LARGE SCALE GENOMIC DNA]</scope>
</reference>
<accession>A0A1F8GUI3</accession>
<comment type="caution">
    <text evidence="2">The sequence shown here is derived from an EMBL/GenBank/DDBJ whole genome shotgun (WGS) entry which is preliminary data.</text>
</comment>
<proteinExistence type="predicted"/>
<protein>
    <recommendedName>
        <fullName evidence="4">3D domain-containing protein</fullName>
    </recommendedName>
</protein>
<feature type="chain" id="PRO_5009535682" description="3D domain-containing protein" evidence="1">
    <location>
        <begin position="28"/>
        <end position="170"/>
    </location>
</feature>
<evidence type="ECO:0000313" key="3">
    <source>
        <dbReference type="Proteomes" id="UP000178444"/>
    </source>
</evidence>
<name>A0A1F8GUI3_9BACT</name>
<dbReference type="Proteomes" id="UP000178444">
    <property type="component" value="Unassembled WGS sequence"/>
</dbReference>
<evidence type="ECO:0000256" key="1">
    <source>
        <dbReference type="SAM" id="SignalP"/>
    </source>
</evidence>
<dbReference type="EMBL" id="MGKO01000001">
    <property type="protein sequence ID" value="OGN28298.1"/>
    <property type="molecule type" value="Genomic_DNA"/>
</dbReference>
<organism evidence="2 3">
    <name type="scientific">Candidatus Yanofskybacteria bacterium RIFCSPLOWO2_01_FULL_49_17</name>
    <dbReference type="NCBI Taxonomy" id="1802700"/>
    <lineage>
        <taxon>Bacteria</taxon>
        <taxon>Candidatus Yanofskyibacteriota</taxon>
    </lineage>
</organism>
<sequence length="170" mass="18449">MNTIRKFYGVIVVIAVLNLATALGASASESIFSLDSFYQTINNLDFGNDASTVQAVSVSQTSPSAIVPSKRSAAKKTMMVVATAYSSSVDETDDTPFITAKGTYVRDGIIAANFLPFGTAVKIPAIYGDKVFMVEDRMNKRFPDRIDVWMPSKQAAFLFGKKKVVIEIIS</sequence>
<gene>
    <name evidence="2" type="ORF">A2941_02030</name>
</gene>
<dbReference type="AlphaFoldDB" id="A0A1F8GUI3"/>
<evidence type="ECO:0000313" key="2">
    <source>
        <dbReference type="EMBL" id="OGN28298.1"/>
    </source>
</evidence>
<dbReference type="CDD" id="cd22784">
    <property type="entry name" value="DPBB_MltA_YuiC-like"/>
    <property type="match status" value="1"/>
</dbReference>
<evidence type="ECO:0008006" key="4">
    <source>
        <dbReference type="Google" id="ProtNLM"/>
    </source>
</evidence>
<keyword evidence="1" id="KW-0732">Signal</keyword>